<dbReference type="AlphaFoldDB" id="A0A1R4G754"/>
<organism evidence="1 2">
    <name type="scientific">Agrococcus casei LMG 22410</name>
    <dbReference type="NCBI Taxonomy" id="1255656"/>
    <lineage>
        <taxon>Bacteria</taxon>
        <taxon>Bacillati</taxon>
        <taxon>Actinomycetota</taxon>
        <taxon>Actinomycetes</taxon>
        <taxon>Micrococcales</taxon>
        <taxon>Microbacteriaceae</taxon>
        <taxon>Agrococcus</taxon>
    </lineage>
</organism>
<dbReference type="Gene3D" id="3.40.50.300">
    <property type="entry name" value="P-loop containing nucleotide triphosphate hydrolases"/>
    <property type="match status" value="1"/>
</dbReference>
<dbReference type="Pfam" id="PF13238">
    <property type="entry name" value="AAA_18"/>
    <property type="match status" value="1"/>
</dbReference>
<reference evidence="1 2" key="1">
    <citation type="submission" date="2017-02" db="EMBL/GenBank/DDBJ databases">
        <authorList>
            <person name="Peterson S.W."/>
        </authorList>
    </citation>
    <scope>NUCLEOTIDE SEQUENCE [LARGE SCALE GENOMIC DNA]</scope>
    <source>
        <strain evidence="1 2">LMG 22410</strain>
    </source>
</reference>
<accession>A0A1R4G754</accession>
<evidence type="ECO:0000313" key="1">
    <source>
        <dbReference type="EMBL" id="SJM63905.1"/>
    </source>
</evidence>
<dbReference type="EMBL" id="FUHU01000038">
    <property type="protein sequence ID" value="SJM63905.1"/>
    <property type="molecule type" value="Genomic_DNA"/>
</dbReference>
<dbReference type="Proteomes" id="UP000195787">
    <property type="component" value="Unassembled WGS sequence"/>
</dbReference>
<evidence type="ECO:0000313" key="2">
    <source>
        <dbReference type="Proteomes" id="UP000195787"/>
    </source>
</evidence>
<gene>
    <name evidence="1" type="ORF">CZ674_09470</name>
</gene>
<dbReference type="SUPFAM" id="SSF52540">
    <property type="entry name" value="P-loop containing nucleoside triphosphate hydrolases"/>
    <property type="match status" value="1"/>
</dbReference>
<dbReference type="RefSeq" id="WP_086992297.1">
    <property type="nucleotide sequence ID" value="NZ_FUHU01000038.1"/>
</dbReference>
<name>A0A1R4G754_9MICO</name>
<proteinExistence type="predicted"/>
<dbReference type="InterPro" id="IPR027417">
    <property type="entry name" value="P-loop_NTPase"/>
</dbReference>
<dbReference type="GeneID" id="303173445"/>
<protein>
    <submittedName>
        <fullName evidence="1">Uncharacterized protein</fullName>
    </submittedName>
</protein>
<sequence>MTLTLIDGRSGSGKTSYARRLAAADGTRVLHMDDIYEGWHGMAIGTATLERLLTEQAAGRVARWQNWDWYADDWGPGQELRPGESLIVEGCGSVTAVTAALAGRVIWLEAPESIRHERALERDGDDSWWELWKRQEAVHLAEHDPRSLATEIVDTADC</sequence>
<dbReference type="OrthoDB" id="3237545at2"/>
<keyword evidence="2" id="KW-1185">Reference proteome</keyword>